<comment type="caution">
    <text evidence="1">The sequence shown here is derived from an EMBL/GenBank/DDBJ whole genome shotgun (WGS) entry which is preliminary data.</text>
</comment>
<name>A0A401NMP4_SCYTO</name>
<evidence type="ECO:0000313" key="2">
    <source>
        <dbReference type="Proteomes" id="UP000288216"/>
    </source>
</evidence>
<reference evidence="1 2" key="1">
    <citation type="journal article" date="2018" name="Nat. Ecol. Evol.">
        <title>Shark genomes provide insights into elasmobranch evolution and the origin of vertebrates.</title>
        <authorList>
            <person name="Hara Y"/>
            <person name="Yamaguchi K"/>
            <person name="Onimaru K"/>
            <person name="Kadota M"/>
            <person name="Koyanagi M"/>
            <person name="Keeley SD"/>
            <person name="Tatsumi K"/>
            <person name="Tanaka K"/>
            <person name="Motone F"/>
            <person name="Kageyama Y"/>
            <person name="Nozu R"/>
            <person name="Adachi N"/>
            <person name="Nishimura O"/>
            <person name="Nakagawa R"/>
            <person name="Tanegashima C"/>
            <person name="Kiyatake I"/>
            <person name="Matsumoto R"/>
            <person name="Murakumo K"/>
            <person name="Nishida K"/>
            <person name="Terakita A"/>
            <person name="Kuratani S"/>
            <person name="Sato K"/>
            <person name="Hyodo S Kuraku.S."/>
        </authorList>
    </citation>
    <scope>NUCLEOTIDE SEQUENCE [LARGE SCALE GENOMIC DNA]</scope>
</reference>
<organism evidence="1 2">
    <name type="scientific">Scyliorhinus torazame</name>
    <name type="common">Cloudy catshark</name>
    <name type="synonym">Catulus torazame</name>
    <dbReference type="NCBI Taxonomy" id="75743"/>
    <lineage>
        <taxon>Eukaryota</taxon>
        <taxon>Metazoa</taxon>
        <taxon>Chordata</taxon>
        <taxon>Craniata</taxon>
        <taxon>Vertebrata</taxon>
        <taxon>Chondrichthyes</taxon>
        <taxon>Elasmobranchii</taxon>
        <taxon>Galeomorphii</taxon>
        <taxon>Galeoidea</taxon>
        <taxon>Carcharhiniformes</taxon>
        <taxon>Scyliorhinidae</taxon>
        <taxon>Scyliorhinus</taxon>
    </lineage>
</organism>
<keyword evidence="2" id="KW-1185">Reference proteome</keyword>
<dbReference type="AlphaFoldDB" id="A0A401NMP4"/>
<evidence type="ECO:0000313" key="1">
    <source>
        <dbReference type="EMBL" id="GCB62119.1"/>
    </source>
</evidence>
<dbReference type="Proteomes" id="UP000288216">
    <property type="component" value="Unassembled WGS sequence"/>
</dbReference>
<gene>
    <name evidence="1" type="ORF">scyTo_0004200</name>
</gene>
<proteinExistence type="predicted"/>
<dbReference type="EMBL" id="BFAA01001228">
    <property type="protein sequence ID" value="GCB62119.1"/>
    <property type="molecule type" value="Genomic_DNA"/>
</dbReference>
<accession>A0A401NMP4</accession>
<sequence length="103" mass="11379">MLKQKQKRTFSLCMCGNQAPGGDVWERTVAQEVSKPGQYGAPTWRDGLLYPLTVNQRKDLRISRIVSKFVIGIRTCISGRWANGANACQFLPGTPLQGKPQSA</sequence>
<protein>
    <submittedName>
        <fullName evidence="1">Uncharacterized protein</fullName>
    </submittedName>
</protein>